<keyword evidence="1" id="KW-0436">Ligase</keyword>
<evidence type="ECO:0000313" key="1">
    <source>
        <dbReference type="EMBL" id="KAJ1676665.1"/>
    </source>
</evidence>
<protein>
    <submittedName>
        <fullName evidence="1">Leucyl-tRNA synthetase, mitochondrial</fullName>
        <ecNumber evidence="1">6.1.1.4</ecNumber>
    </submittedName>
</protein>
<dbReference type="EMBL" id="JAMZIH010003694">
    <property type="protein sequence ID" value="KAJ1676665.1"/>
    <property type="molecule type" value="Genomic_DNA"/>
</dbReference>
<dbReference type="Proteomes" id="UP001145114">
    <property type="component" value="Unassembled WGS sequence"/>
</dbReference>
<organism evidence="1 2">
    <name type="scientific">Spiromyces aspiralis</name>
    <dbReference type="NCBI Taxonomy" id="68401"/>
    <lineage>
        <taxon>Eukaryota</taxon>
        <taxon>Fungi</taxon>
        <taxon>Fungi incertae sedis</taxon>
        <taxon>Zoopagomycota</taxon>
        <taxon>Kickxellomycotina</taxon>
        <taxon>Kickxellomycetes</taxon>
        <taxon>Kickxellales</taxon>
        <taxon>Kickxellaceae</taxon>
        <taxon>Spiromyces</taxon>
    </lineage>
</organism>
<gene>
    <name evidence="1" type="primary">NAM2_3</name>
    <name evidence="1" type="ORF">EV182_007729</name>
</gene>
<proteinExistence type="predicted"/>
<reference evidence="1" key="1">
    <citation type="submission" date="2022-06" db="EMBL/GenBank/DDBJ databases">
        <title>Phylogenomic reconstructions and comparative analyses of Kickxellomycotina fungi.</title>
        <authorList>
            <person name="Reynolds N.K."/>
            <person name="Stajich J.E."/>
            <person name="Barry K."/>
            <person name="Grigoriev I.V."/>
            <person name="Crous P."/>
            <person name="Smith M.E."/>
        </authorList>
    </citation>
    <scope>NUCLEOTIDE SEQUENCE</scope>
    <source>
        <strain evidence="1">RSA 2271</strain>
    </source>
</reference>
<sequence length="160" mass="18317">MISRDGGEPFKQLVTQGMVHGRTFKDPDTERFLRPKEVTLDSNGDPMMVGGSGKAPLVSFEKMSKSKYNGVDPVEVVKTYGADVTRLHILYKAPPREVLEWETDSIVGMQRWLVRLGRLVDTVLEESLPRLSIESAKKTYDEWSEETRELYREINLSIRK</sequence>
<dbReference type="EC" id="6.1.1.4" evidence="1"/>
<evidence type="ECO:0000313" key="2">
    <source>
        <dbReference type="Proteomes" id="UP001145114"/>
    </source>
</evidence>
<comment type="caution">
    <text evidence="1">The sequence shown here is derived from an EMBL/GenBank/DDBJ whole genome shotgun (WGS) entry which is preliminary data.</text>
</comment>
<keyword evidence="2" id="KW-1185">Reference proteome</keyword>
<name>A0ACC1HKW8_9FUNG</name>
<accession>A0ACC1HKW8</accession>
<feature type="non-terminal residue" evidence="1">
    <location>
        <position position="160"/>
    </location>
</feature>